<dbReference type="GO" id="GO:0015297">
    <property type="term" value="F:antiporter activity"/>
    <property type="evidence" value="ECO:0007669"/>
    <property type="project" value="InterPro"/>
</dbReference>
<dbReference type="PANTHER" id="PTHR11206">
    <property type="entry name" value="MULTIDRUG RESISTANCE PROTEIN"/>
    <property type="match status" value="1"/>
</dbReference>
<dbReference type="GO" id="GO:1990961">
    <property type="term" value="P:xenobiotic detoxification by transmembrane export across the plasma membrane"/>
    <property type="evidence" value="ECO:0007669"/>
    <property type="project" value="InterPro"/>
</dbReference>
<comment type="similarity">
    <text evidence="2 6">Belongs to the multi antimicrobial extrusion (MATE) (TC 2.A.66.1) family.</text>
</comment>
<keyword evidence="4 6" id="KW-1133">Transmembrane helix</keyword>
<evidence type="ECO:0000256" key="4">
    <source>
        <dbReference type="ARBA" id="ARBA00022989"/>
    </source>
</evidence>
<evidence type="ECO:0000256" key="3">
    <source>
        <dbReference type="ARBA" id="ARBA00022692"/>
    </source>
</evidence>
<sequence length="527" mass="58514">MSRSFDLHQRIDVEYHDKKRSVDLKWFFVLRLSDFLFVRLCRAMDNGMREKLLSSEEREEGDLKGRVYDESKKIWRVALPGIIARVASFGTIIVTQSFIGHISSVDLAGYALVQTLTVRFANGVLIGMSSATETLCGQAYGARQYHMMGVYLQRSWIVDFLTLTLLLPLFIFGAPIFKLLGEETSIAESAGYISWWFIPMIYNFVFTLTMQMYLQAQQKNSIIAWISIAQLVIHVPLSWLFVYHLNWGVDGAMGALCISSWLVVFAELGYIMGGWCPQTWTGFNAAAFKDLLPVIKLSISSGVMVCLELWYNSVLVLLAGYMSNAEVAISAFSICLNINGWEFMICLGFLGAACVRIANELGRGDAKATKFSIKVLITTSVVIGVFFTILCLVFGHNIGYLFTNDVEVAETVSSLSVLLAISVLLNSIYPVLSGVAVGAGMQGIVAIINLCCFYLIGIPIGALLGYVAHLQVEGIWIGMNLGIFTQSLALSYMAWKTDWDEQVKIASERLQRFYLKSSDEPGNNGHA</sequence>
<accession>A0AAE2CRN7</accession>
<feature type="transmembrane region" description="Helical" evidence="6">
    <location>
        <begin position="474"/>
        <end position="495"/>
    </location>
</feature>
<feature type="transmembrane region" description="Helical" evidence="6">
    <location>
        <begin position="156"/>
        <end position="177"/>
    </location>
</feature>
<dbReference type="Proteomes" id="UP001293254">
    <property type="component" value="Unassembled WGS sequence"/>
</dbReference>
<dbReference type="InterPro" id="IPR002528">
    <property type="entry name" value="MATE_fam"/>
</dbReference>
<dbReference type="NCBIfam" id="TIGR00797">
    <property type="entry name" value="matE"/>
    <property type="match status" value="1"/>
</dbReference>
<name>A0AAE2CRN7_9LAMI</name>
<dbReference type="Pfam" id="PF01554">
    <property type="entry name" value="MatE"/>
    <property type="match status" value="2"/>
</dbReference>
<keyword evidence="3 6" id="KW-0812">Transmembrane</keyword>
<dbReference type="CDD" id="cd13132">
    <property type="entry name" value="MATE_eukaryotic"/>
    <property type="match status" value="1"/>
</dbReference>
<evidence type="ECO:0000313" key="7">
    <source>
        <dbReference type="EMBL" id="KAK4432005.1"/>
    </source>
</evidence>
<comment type="caution">
    <text evidence="7">The sequence shown here is derived from an EMBL/GenBank/DDBJ whole genome shotgun (WGS) entry which is preliminary data.</text>
</comment>
<evidence type="ECO:0000256" key="5">
    <source>
        <dbReference type="ARBA" id="ARBA00023136"/>
    </source>
</evidence>
<evidence type="ECO:0000256" key="1">
    <source>
        <dbReference type="ARBA" id="ARBA00004141"/>
    </source>
</evidence>
<dbReference type="EMBL" id="JACGWO010000003">
    <property type="protein sequence ID" value="KAK4432005.1"/>
    <property type="molecule type" value="Genomic_DNA"/>
</dbReference>
<feature type="transmembrane region" description="Helical" evidence="6">
    <location>
        <begin position="444"/>
        <end position="468"/>
    </location>
</feature>
<evidence type="ECO:0000256" key="2">
    <source>
        <dbReference type="ARBA" id="ARBA00010199"/>
    </source>
</evidence>
<feature type="transmembrane region" description="Helical" evidence="6">
    <location>
        <begin position="251"/>
        <end position="270"/>
    </location>
</feature>
<feature type="transmembrane region" description="Helical" evidence="6">
    <location>
        <begin position="331"/>
        <end position="355"/>
    </location>
</feature>
<dbReference type="AlphaFoldDB" id="A0AAE2CRN7"/>
<reference evidence="7" key="2">
    <citation type="journal article" date="2024" name="Plant">
        <title>Genomic evolution and insights into agronomic trait innovations of Sesamum species.</title>
        <authorList>
            <person name="Miao H."/>
            <person name="Wang L."/>
            <person name="Qu L."/>
            <person name="Liu H."/>
            <person name="Sun Y."/>
            <person name="Le M."/>
            <person name="Wang Q."/>
            <person name="Wei S."/>
            <person name="Zheng Y."/>
            <person name="Lin W."/>
            <person name="Duan Y."/>
            <person name="Cao H."/>
            <person name="Xiong S."/>
            <person name="Wang X."/>
            <person name="Wei L."/>
            <person name="Li C."/>
            <person name="Ma Q."/>
            <person name="Ju M."/>
            <person name="Zhao R."/>
            <person name="Li G."/>
            <person name="Mu C."/>
            <person name="Tian Q."/>
            <person name="Mei H."/>
            <person name="Zhang T."/>
            <person name="Gao T."/>
            <person name="Zhang H."/>
        </authorList>
    </citation>
    <scope>NUCLEOTIDE SEQUENCE</scope>
    <source>
        <strain evidence="7">3651</strain>
    </source>
</reference>
<evidence type="ECO:0000313" key="8">
    <source>
        <dbReference type="Proteomes" id="UP001293254"/>
    </source>
</evidence>
<dbReference type="InterPro" id="IPR045069">
    <property type="entry name" value="MATE_euk"/>
</dbReference>
<feature type="transmembrane region" description="Helical" evidence="6">
    <location>
        <begin position="222"/>
        <end position="245"/>
    </location>
</feature>
<feature type="transmembrane region" description="Helical" evidence="6">
    <location>
        <begin position="189"/>
        <end position="210"/>
    </location>
</feature>
<gene>
    <name evidence="7" type="ORF">Salat_0962600</name>
</gene>
<reference evidence="7" key="1">
    <citation type="submission" date="2020-06" db="EMBL/GenBank/DDBJ databases">
        <authorList>
            <person name="Li T."/>
            <person name="Hu X."/>
            <person name="Zhang T."/>
            <person name="Song X."/>
            <person name="Zhang H."/>
            <person name="Dai N."/>
            <person name="Sheng W."/>
            <person name="Hou X."/>
            <person name="Wei L."/>
        </authorList>
    </citation>
    <scope>NUCLEOTIDE SEQUENCE</scope>
    <source>
        <strain evidence="7">3651</strain>
        <tissue evidence="7">Leaf</tissue>
    </source>
</reference>
<keyword evidence="8" id="KW-1185">Reference proteome</keyword>
<feature type="transmembrane region" description="Helical" evidence="6">
    <location>
        <begin position="415"/>
        <end position="437"/>
    </location>
</feature>
<feature type="transmembrane region" description="Helical" evidence="6">
    <location>
        <begin position="375"/>
        <end position="395"/>
    </location>
</feature>
<evidence type="ECO:0000256" key="6">
    <source>
        <dbReference type="RuleBase" id="RU004914"/>
    </source>
</evidence>
<comment type="subcellular location">
    <subcellularLocation>
        <location evidence="1">Membrane</location>
        <topology evidence="1">Multi-pass membrane protein</topology>
    </subcellularLocation>
</comment>
<proteinExistence type="inferred from homology"/>
<organism evidence="7 8">
    <name type="scientific">Sesamum alatum</name>
    <dbReference type="NCBI Taxonomy" id="300844"/>
    <lineage>
        <taxon>Eukaryota</taxon>
        <taxon>Viridiplantae</taxon>
        <taxon>Streptophyta</taxon>
        <taxon>Embryophyta</taxon>
        <taxon>Tracheophyta</taxon>
        <taxon>Spermatophyta</taxon>
        <taxon>Magnoliopsida</taxon>
        <taxon>eudicotyledons</taxon>
        <taxon>Gunneridae</taxon>
        <taxon>Pentapetalae</taxon>
        <taxon>asterids</taxon>
        <taxon>lamiids</taxon>
        <taxon>Lamiales</taxon>
        <taxon>Pedaliaceae</taxon>
        <taxon>Sesamum</taxon>
    </lineage>
</organism>
<protein>
    <recommendedName>
        <fullName evidence="6">Protein DETOXIFICATION</fullName>
    </recommendedName>
    <alternativeName>
        <fullName evidence="6">Multidrug and toxic compound extrusion protein</fullName>
    </alternativeName>
</protein>
<dbReference type="GO" id="GO:0016020">
    <property type="term" value="C:membrane"/>
    <property type="evidence" value="ECO:0007669"/>
    <property type="project" value="UniProtKB-SubCell"/>
</dbReference>
<dbReference type="GO" id="GO:0042910">
    <property type="term" value="F:xenobiotic transmembrane transporter activity"/>
    <property type="evidence" value="ECO:0007669"/>
    <property type="project" value="InterPro"/>
</dbReference>
<keyword evidence="5 6" id="KW-0472">Membrane</keyword>
<feature type="transmembrane region" description="Helical" evidence="6">
    <location>
        <begin position="291"/>
        <end position="311"/>
    </location>
</feature>